<dbReference type="GO" id="GO:0015288">
    <property type="term" value="F:porin activity"/>
    <property type="evidence" value="ECO:0007669"/>
    <property type="project" value="UniProtKB-KW"/>
</dbReference>
<gene>
    <name evidence="12" type="ORF">C7959_10678</name>
</gene>
<feature type="domain" description="AMP-activated protein kinase glycogen-binding" evidence="11">
    <location>
        <begin position="37"/>
        <end position="121"/>
    </location>
</feature>
<evidence type="ECO:0000256" key="8">
    <source>
        <dbReference type="ARBA" id="ARBA00023136"/>
    </source>
</evidence>
<evidence type="ECO:0000256" key="3">
    <source>
        <dbReference type="ARBA" id="ARBA00022448"/>
    </source>
</evidence>
<keyword evidence="10" id="KW-0732">Signal</keyword>
<dbReference type="InterPro" id="IPR032640">
    <property type="entry name" value="AMPK1_CBM"/>
</dbReference>
<evidence type="ECO:0000256" key="9">
    <source>
        <dbReference type="ARBA" id="ARBA00023237"/>
    </source>
</evidence>
<proteinExistence type="inferred from homology"/>
<keyword evidence="7" id="KW-0626">Porin</keyword>
<evidence type="ECO:0000256" key="4">
    <source>
        <dbReference type="ARBA" id="ARBA00022452"/>
    </source>
</evidence>
<dbReference type="RefSeq" id="WP_166667901.1">
    <property type="nucleotide sequence ID" value="NZ_SOEG01000006.1"/>
</dbReference>
<organism evidence="12 13">
    <name type="scientific">Orenia marismortui</name>
    <dbReference type="NCBI Taxonomy" id="46469"/>
    <lineage>
        <taxon>Bacteria</taxon>
        <taxon>Bacillati</taxon>
        <taxon>Bacillota</taxon>
        <taxon>Clostridia</taxon>
        <taxon>Halanaerobiales</taxon>
        <taxon>Halobacteroidaceae</taxon>
        <taxon>Orenia</taxon>
    </lineage>
</organism>
<dbReference type="GO" id="GO:0006811">
    <property type="term" value="P:monoatomic ion transport"/>
    <property type="evidence" value="ECO:0007669"/>
    <property type="project" value="UniProtKB-KW"/>
</dbReference>
<keyword evidence="4" id="KW-1134">Transmembrane beta strand</keyword>
<dbReference type="Gene3D" id="2.60.40.10">
    <property type="entry name" value="Immunoglobulins"/>
    <property type="match status" value="1"/>
</dbReference>
<accession>A0A4R8H012</accession>
<dbReference type="PANTHER" id="PTHR38762:SF1">
    <property type="entry name" value="CRYPTIC OUTER MEMBRANE PORIN BGLH-RELATED"/>
    <property type="match status" value="1"/>
</dbReference>
<dbReference type="SUPFAM" id="SSF81296">
    <property type="entry name" value="E set domains"/>
    <property type="match status" value="1"/>
</dbReference>
<dbReference type="GO" id="GO:0009279">
    <property type="term" value="C:cell outer membrane"/>
    <property type="evidence" value="ECO:0007669"/>
    <property type="project" value="UniProtKB-SubCell"/>
</dbReference>
<evidence type="ECO:0000313" key="13">
    <source>
        <dbReference type="Proteomes" id="UP000295832"/>
    </source>
</evidence>
<keyword evidence="8" id="KW-0472">Membrane</keyword>
<dbReference type="SUPFAM" id="SSF56935">
    <property type="entry name" value="Porins"/>
    <property type="match status" value="1"/>
</dbReference>
<reference evidence="12 13" key="1">
    <citation type="submission" date="2019-03" db="EMBL/GenBank/DDBJ databases">
        <title>Subsurface microbial communities from deep shales in Ohio and West Virginia, USA.</title>
        <authorList>
            <person name="Wrighton K."/>
        </authorList>
    </citation>
    <scope>NUCLEOTIDE SEQUENCE [LARGE SCALE GENOMIC DNA]</scope>
    <source>
        <strain evidence="12 13">MSL 6dP</strain>
    </source>
</reference>
<name>A0A4R8H012_9FIRM</name>
<comment type="subcellular location">
    <subcellularLocation>
        <location evidence="1">Cell outer membrane</location>
        <topology evidence="1">Multi-pass membrane protein</topology>
    </subcellularLocation>
</comment>
<comment type="caution">
    <text evidence="12">The sequence shown here is derived from an EMBL/GenBank/DDBJ whole genome shotgun (WGS) entry which is preliminary data.</text>
</comment>
<evidence type="ECO:0000256" key="7">
    <source>
        <dbReference type="ARBA" id="ARBA00023114"/>
    </source>
</evidence>
<dbReference type="Proteomes" id="UP000295832">
    <property type="component" value="Unassembled WGS sequence"/>
</dbReference>
<dbReference type="PANTHER" id="PTHR38762">
    <property type="entry name" value="CRYPTIC OUTER MEMBRANE PORIN BGLH-RELATED"/>
    <property type="match status" value="1"/>
</dbReference>
<keyword evidence="6" id="KW-0406">Ion transport</keyword>
<sequence length="528" mass="58460">MKKRFSLFLTVALMVALVALPAFAKTSVRPGEDGKVEVTFTYAGNPDANAVYVAGEFNNWLPNFPTYKMKKENGVWTLTTQLEKGKYQYKFTVYGGGMLQWIKDDDAASFAADGFGGQNSVVIADPNAGLASRVIALEKQMAVTNIGFNYSGYARAGYVMTTNGGALGASHVGLYPDYEARWRLGNEDDTYVEQTFSKKFTNDNGASMNAVFMLANKKFGDDTWLESNEVQSILRQAYVEANGMDFAPELTFWAGERYYGRSDIHITDHYWRDLSGYGAGIQGIKLGNNTLDVAYIGRGQDDTEVADLGEESQQNLDFRLNDIAFAGGNVELELIYSWQNKADSSNDKSGFGLAAVYNRPDFFGLTNGASTVALQHGKELGAELGKSANWYMGEDAKATKLLAFGVANLNEKWDVMPELVYYKGTDLYGAGSDADKLVVGARFANYITKNFAMQYELGHEMQDWGEKQTLTKFTVAPTIKWDSSFWARPELRVFASYFTTNDNASIPTEVDPDGDSGMTYGVQMEVWW</sequence>
<evidence type="ECO:0000256" key="1">
    <source>
        <dbReference type="ARBA" id="ARBA00004571"/>
    </source>
</evidence>
<comment type="similarity">
    <text evidence="2">Belongs to the porin LamB (TC 1.B.3) family.</text>
</comment>
<keyword evidence="3" id="KW-0813">Transport</keyword>
<dbReference type="InterPro" id="IPR014756">
    <property type="entry name" value="Ig_E-set"/>
</dbReference>
<feature type="chain" id="PRO_5020183031" evidence="10">
    <location>
        <begin position="25"/>
        <end position="528"/>
    </location>
</feature>
<keyword evidence="5" id="KW-0812">Transmembrane</keyword>
<dbReference type="InterPro" id="IPR036998">
    <property type="entry name" value="Porin_LamB_sf"/>
</dbReference>
<evidence type="ECO:0000256" key="2">
    <source>
        <dbReference type="ARBA" id="ARBA00007055"/>
    </source>
</evidence>
<dbReference type="GO" id="GO:0015144">
    <property type="term" value="F:carbohydrate transmembrane transporter activity"/>
    <property type="evidence" value="ECO:0007669"/>
    <property type="project" value="TreeGrafter"/>
</dbReference>
<evidence type="ECO:0000313" key="12">
    <source>
        <dbReference type="EMBL" id="TDX52515.1"/>
    </source>
</evidence>
<dbReference type="Pfam" id="PF02264">
    <property type="entry name" value="LamB"/>
    <property type="match status" value="1"/>
</dbReference>
<keyword evidence="9" id="KW-0998">Cell outer membrane</keyword>
<dbReference type="InterPro" id="IPR050286">
    <property type="entry name" value="G_neg_Bact_CarbUptk_Porin"/>
</dbReference>
<keyword evidence="13" id="KW-1185">Reference proteome</keyword>
<protein>
    <submittedName>
        <fullName evidence="12">Maltoporin/sucrose porin</fullName>
    </submittedName>
</protein>
<dbReference type="Gene3D" id="2.40.170.10">
    <property type="entry name" value="Porin, LamB type"/>
    <property type="match status" value="1"/>
</dbReference>
<dbReference type="InterPro" id="IPR003192">
    <property type="entry name" value="Porin_LamB"/>
</dbReference>
<dbReference type="Pfam" id="PF16561">
    <property type="entry name" value="AMPK1_CBM"/>
    <property type="match status" value="1"/>
</dbReference>
<feature type="signal peptide" evidence="10">
    <location>
        <begin position="1"/>
        <end position="24"/>
    </location>
</feature>
<evidence type="ECO:0000256" key="5">
    <source>
        <dbReference type="ARBA" id="ARBA00022692"/>
    </source>
</evidence>
<dbReference type="InterPro" id="IPR013783">
    <property type="entry name" value="Ig-like_fold"/>
</dbReference>
<dbReference type="GO" id="GO:0015774">
    <property type="term" value="P:polysaccharide transport"/>
    <property type="evidence" value="ECO:0007669"/>
    <property type="project" value="TreeGrafter"/>
</dbReference>
<dbReference type="AlphaFoldDB" id="A0A4R8H012"/>
<evidence type="ECO:0000256" key="10">
    <source>
        <dbReference type="SAM" id="SignalP"/>
    </source>
</evidence>
<evidence type="ECO:0000256" key="6">
    <source>
        <dbReference type="ARBA" id="ARBA00023065"/>
    </source>
</evidence>
<dbReference type="GO" id="GO:0046930">
    <property type="term" value="C:pore complex"/>
    <property type="evidence" value="ECO:0007669"/>
    <property type="project" value="UniProtKB-KW"/>
</dbReference>
<dbReference type="EMBL" id="SOEG01000006">
    <property type="protein sequence ID" value="TDX52515.1"/>
    <property type="molecule type" value="Genomic_DNA"/>
</dbReference>
<evidence type="ECO:0000259" key="11">
    <source>
        <dbReference type="Pfam" id="PF16561"/>
    </source>
</evidence>